<evidence type="ECO:0000313" key="6">
    <source>
        <dbReference type="Proteomes" id="UP000284892"/>
    </source>
</evidence>
<dbReference type="InterPro" id="IPR052037">
    <property type="entry name" value="LPS_export_LptA"/>
</dbReference>
<dbReference type="Pfam" id="PF13100">
    <property type="entry name" value="OstA_2"/>
    <property type="match status" value="1"/>
</dbReference>
<dbReference type="GO" id="GO:0017089">
    <property type="term" value="F:glycolipid transfer activity"/>
    <property type="evidence" value="ECO:0007669"/>
    <property type="project" value="TreeGrafter"/>
</dbReference>
<sequence length="601" mass="68736">MKALYYILILFFCALVSTTTLAQENKKIKIEYFGFTIKDSLSPKGATTFVRDNSQQIHVVHEGINIWCDKAIYYQKDNFIEAFSNVKMKQGDTINMNAKYAEYSGKTQIAFASGDVILTEPQSTLTTDTLYFDRTKQQAYYKSKGKVVRDSSGTITSQIGRYYMNAKKYQFVKDVVLVNPEYTLNTNQLDFYTETGNAYMFGPSTIVGETSKIYCERGFYDTNNDIGYFIKNSKINYDNRIVEGDSLYFDRNKSFASATNNIKVTDTINNSIIKGHYAEVFRAKDSVFITKRALAITVQEKDSVYLHSDKIMVTGKPEHRITRAYYNAKLYKSDISGKADSIHADHKTGITKLINLARLSSTDIFATKRKPILWNLGNQMSGDTIHLISNTKTEELDSLKVFYDAFLISKDTLGDGYNQVKGRELIGLFKNNELYNVDIIKNAEVIYFSRDDKQELVGINKSKSGSINLKIFENNIDEIRLINQVDGNLYPESKFPKNVRKFKGFDWREEERPKSVEDLFNDDPPLNLPVIKGLADYVPQEEFFDDELLDRVEAAGDKTSKEENKAARNIPQKIKDTKKKKDAARKSKITKKLIKPLKKEN</sequence>
<feature type="signal peptide" evidence="3">
    <location>
        <begin position="1"/>
        <end position="22"/>
    </location>
</feature>
<dbReference type="PANTHER" id="PTHR36504:SF1">
    <property type="entry name" value="LIPOPOLYSACCHARIDE EXPORT SYSTEM PROTEIN LPTA"/>
    <property type="match status" value="1"/>
</dbReference>
<evidence type="ECO:0000259" key="4">
    <source>
        <dbReference type="Pfam" id="PF13100"/>
    </source>
</evidence>
<proteinExistence type="predicted"/>
<feature type="compositionally biased region" description="Basic residues" evidence="2">
    <location>
        <begin position="576"/>
        <end position="601"/>
    </location>
</feature>
<protein>
    <submittedName>
        <fullName evidence="5">OstA-like protein</fullName>
    </submittedName>
</protein>
<reference evidence="5 6" key="1">
    <citation type="submission" date="2018-09" db="EMBL/GenBank/DDBJ databases">
        <title>Genomic Encyclopedia of Archaeal and Bacterial Type Strains, Phase II (KMG-II): from individual species to whole genera.</title>
        <authorList>
            <person name="Goeker M."/>
        </authorList>
    </citation>
    <scope>NUCLEOTIDE SEQUENCE [LARGE SCALE GENOMIC DNA]</scope>
    <source>
        <strain evidence="5 6">DSM 26283</strain>
    </source>
</reference>
<dbReference type="GO" id="GO:0030288">
    <property type="term" value="C:outer membrane-bounded periplasmic space"/>
    <property type="evidence" value="ECO:0007669"/>
    <property type="project" value="TreeGrafter"/>
</dbReference>
<feature type="chain" id="PRO_5019434301" evidence="3">
    <location>
        <begin position="23"/>
        <end position="601"/>
    </location>
</feature>
<evidence type="ECO:0000256" key="3">
    <source>
        <dbReference type="SAM" id="SignalP"/>
    </source>
</evidence>
<evidence type="ECO:0000313" key="5">
    <source>
        <dbReference type="EMBL" id="RKE92343.1"/>
    </source>
</evidence>
<evidence type="ECO:0000256" key="2">
    <source>
        <dbReference type="SAM" id="MobiDB-lite"/>
    </source>
</evidence>
<dbReference type="InterPro" id="IPR005653">
    <property type="entry name" value="OstA-like_N"/>
</dbReference>
<feature type="region of interest" description="Disordered" evidence="2">
    <location>
        <begin position="555"/>
        <end position="601"/>
    </location>
</feature>
<accession>A0A420DGX9</accession>
<keyword evidence="1 3" id="KW-0732">Signal</keyword>
<dbReference type="GO" id="GO:0009279">
    <property type="term" value="C:cell outer membrane"/>
    <property type="evidence" value="ECO:0007669"/>
    <property type="project" value="TreeGrafter"/>
</dbReference>
<name>A0A420DGX9_9FLAO</name>
<dbReference type="GO" id="GO:0015920">
    <property type="term" value="P:lipopolysaccharide transport"/>
    <property type="evidence" value="ECO:0007669"/>
    <property type="project" value="TreeGrafter"/>
</dbReference>
<dbReference type="AlphaFoldDB" id="A0A420DGX9"/>
<dbReference type="Proteomes" id="UP000284892">
    <property type="component" value="Unassembled WGS sequence"/>
</dbReference>
<comment type="caution">
    <text evidence="5">The sequence shown here is derived from an EMBL/GenBank/DDBJ whole genome shotgun (WGS) entry which is preliminary data.</text>
</comment>
<feature type="domain" description="Organic solvent tolerance-like N-terminal" evidence="4">
    <location>
        <begin position="56"/>
        <end position="186"/>
    </location>
</feature>
<dbReference type="RefSeq" id="WP_245977271.1">
    <property type="nucleotide sequence ID" value="NZ_RAQJ01000004.1"/>
</dbReference>
<organism evidence="5 6">
    <name type="scientific">Ichthyenterobacterium magnum</name>
    <dbReference type="NCBI Taxonomy" id="1230530"/>
    <lineage>
        <taxon>Bacteria</taxon>
        <taxon>Pseudomonadati</taxon>
        <taxon>Bacteroidota</taxon>
        <taxon>Flavobacteriia</taxon>
        <taxon>Flavobacteriales</taxon>
        <taxon>Flavobacteriaceae</taxon>
        <taxon>Ichthyenterobacterium</taxon>
    </lineage>
</organism>
<dbReference type="Gene3D" id="2.60.450.10">
    <property type="entry name" value="Lipopolysaccharide (LPS) transport protein A like domain"/>
    <property type="match status" value="1"/>
</dbReference>
<keyword evidence="6" id="KW-1185">Reference proteome</keyword>
<dbReference type="EMBL" id="RAQJ01000004">
    <property type="protein sequence ID" value="RKE92343.1"/>
    <property type="molecule type" value="Genomic_DNA"/>
</dbReference>
<dbReference type="PANTHER" id="PTHR36504">
    <property type="entry name" value="LIPOPOLYSACCHARIDE EXPORT SYSTEM PROTEIN LPTA"/>
    <property type="match status" value="1"/>
</dbReference>
<gene>
    <name evidence="5" type="ORF">BXY80_2262</name>
</gene>
<feature type="compositionally biased region" description="Basic and acidic residues" evidence="2">
    <location>
        <begin position="555"/>
        <end position="566"/>
    </location>
</feature>
<evidence type="ECO:0000256" key="1">
    <source>
        <dbReference type="ARBA" id="ARBA00022729"/>
    </source>
</evidence>